<accession>A0A7J7KUK0</accession>
<name>A0A7J7KUK0_9MAGN</name>
<dbReference type="Proteomes" id="UP000541444">
    <property type="component" value="Unassembled WGS sequence"/>
</dbReference>
<evidence type="ECO:0000313" key="2">
    <source>
        <dbReference type="Proteomes" id="UP000541444"/>
    </source>
</evidence>
<protein>
    <submittedName>
        <fullName evidence="1">Uncharacterized protein</fullName>
    </submittedName>
</protein>
<keyword evidence="2" id="KW-1185">Reference proteome</keyword>
<dbReference type="AlphaFoldDB" id="A0A7J7KUK0"/>
<sequence>MKQTPNIDVLISPFGSFHVKTRTIRNKNTTRWADSIIEHSYSNIYSGIPAH</sequence>
<dbReference type="EMBL" id="JACGCM010002893">
    <property type="protein sequence ID" value="KAF6134031.1"/>
    <property type="molecule type" value="Genomic_DNA"/>
</dbReference>
<organism evidence="1 2">
    <name type="scientific">Kingdonia uniflora</name>
    <dbReference type="NCBI Taxonomy" id="39325"/>
    <lineage>
        <taxon>Eukaryota</taxon>
        <taxon>Viridiplantae</taxon>
        <taxon>Streptophyta</taxon>
        <taxon>Embryophyta</taxon>
        <taxon>Tracheophyta</taxon>
        <taxon>Spermatophyta</taxon>
        <taxon>Magnoliopsida</taxon>
        <taxon>Ranunculales</taxon>
        <taxon>Circaeasteraceae</taxon>
        <taxon>Kingdonia</taxon>
    </lineage>
</organism>
<proteinExistence type="predicted"/>
<gene>
    <name evidence="1" type="ORF">GIB67_038322</name>
</gene>
<comment type="caution">
    <text evidence="1">The sequence shown here is derived from an EMBL/GenBank/DDBJ whole genome shotgun (WGS) entry which is preliminary data.</text>
</comment>
<evidence type="ECO:0000313" key="1">
    <source>
        <dbReference type="EMBL" id="KAF6134031.1"/>
    </source>
</evidence>
<reference evidence="1 2" key="1">
    <citation type="journal article" date="2020" name="IScience">
        <title>Genome Sequencing of the Endangered Kingdonia uniflora (Circaeasteraceae, Ranunculales) Reveals Potential Mechanisms of Evolutionary Specialization.</title>
        <authorList>
            <person name="Sun Y."/>
            <person name="Deng T."/>
            <person name="Zhang A."/>
            <person name="Moore M.J."/>
            <person name="Landis J.B."/>
            <person name="Lin N."/>
            <person name="Zhang H."/>
            <person name="Zhang X."/>
            <person name="Huang J."/>
            <person name="Zhang X."/>
            <person name="Sun H."/>
            <person name="Wang H."/>
        </authorList>
    </citation>
    <scope>NUCLEOTIDE SEQUENCE [LARGE SCALE GENOMIC DNA]</scope>
    <source>
        <strain evidence="1">TB1705</strain>
        <tissue evidence="1">Leaf</tissue>
    </source>
</reference>